<comment type="similarity">
    <text evidence="10">Belongs to the ELO family.</text>
</comment>
<evidence type="ECO:0000256" key="11">
    <source>
        <dbReference type="SAM" id="MobiDB-lite"/>
    </source>
</evidence>
<dbReference type="EC" id="2.3.1.199" evidence="10"/>
<dbReference type="Proteomes" id="UP001652640">
    <property type="component" value="Chromosome 23"/>
</dbReference>
<comment type="catalytic activity">
    <reaction evidence="10">
        <text>a very-long-chain acyl-CoA + malonyl-CoA + H(+) = a very-long-chain 3-oxoacyl-CoA + CO2 + CoA</text>
        <dbReference type="Rhea" id="RHEA:32727"/>
        <dbReference type="ChEBI" id="CHEBI:15378"/>
        <dbReference type="ChEBI" id="CHEBI:16526"/>
        <dbReference type="ChEBI" id="CHEBI:57287"/>
        <dbReference type="ChEBI" id="CHEBI:57384"/>
        <dbReference type="ChEBI" id="CHEBI:90725"/>
        <dbReference type="ChEBI" id="CHEBI:90736"/>
        <dbReference type="EC" id="2.3.1.199"/>
    </reaction>
</comment>
<organism evidence="12 13">
    <name type="scientific">Odocoileus virginianus</name>
    <name type="common">White-tailed deer</name>
    <dbReference type="NCBI Taxonomy" id="9874"/>
    <lineage>
        <taxon>Eukaryota</taxon>
        <taxon>Metazoa</taxon>
        <taxon>Chordata</taxon>
        <taxon>Craniata</taxon>
        <taxon>Vertebrata</taxon>
        <taxon>Euteleostomi</taxon>
        <taxon>Mammalia</taxon>
        <taxon>Eutheria</taxon>
        <taxon>Laurasiatheria</taxon>
        <taxon>Artiodactyla</taxon>
        <taxon>Ruminantia</taxon>
        <taxon>Pecora</taxon>
        <taxon>Cervidae</taxon>
        <taxon>Odocoileinae</taxon>
        <taxon>Odocoileus</taxon>
    </lineage>
</organism>
<keyword evidence="6 10" id="KW-1133">Transmembrane helix</keyword>
<evidence type="ECO:0000256" key="5">
    <source>
        <dbReference type="ARBA" id="ARBA00022832"/>
    </source>
</evidence>
<feature type="transmembrane region" description="Helical" evidence="10">
    <location>
        <begin position="400"/>
        <end position="419"/>
    </location>
</feature>
<evidence type="ECO:0000256" key="2">
    <source>
        <dbReference type="ARBA" id="ARBA00022516"/>
    </source>
</evidence>
<keyword evidence="8 10" id="KW-0472">Membrane</keyword>
<sequence>MDAGGTGGAGLGEPTPPWRRNRPVPSEDGKWEECGVQGVGALRGDRSPCERRARAADPSDFLPVLPGAAALYFLSNPSPGLSAALSLDLRQRPVPGQPGWVGVTALHPGAQGPVWDPSRTSTPPASGQSTSGTDRRSPGGATGCSRWPGALERLWKKYLWALENGDPRTGSWFLVHSPLPVTLLLAVYLFLVVAGPRLMSGQEPPSLAGPLTAYNLGLVALSGYMFYEFMATLLLANYSYLCQPVDYSRSKLGMRMARVCWWRFSKAVEYLDTVNACPLKRVTSGSQVWGGFEGTVFFILRKKPEQITFLHVYHHGTMLFSWWAGVKYVLGGSSLLRWTAELSGPHLHVPVLWTGQAGAPPVASVWWKRHLTVLQLGQFVAIAAHSSYNLFAECPFPDGFNVAVLLYSLSLLTLFFNFYQQTYLRSKRKKPT</sequence>
<dbReference type="PROSITE" id="PS01188">
    <property type="entry name" value="ELO"/>
    <property type="match status" value="1"/>
</dbReference>
<evidence type="ECO:0000256" key="8">
    <source>
        <dbReference type="ARBA" id="ARBA00023136"/>
    </source>
</evidence>
<comment type="subcellular location">
    <subcellularLocation>
        <location evidence="1">Membrane</location>
        <topology evidence="1">Multi-pass membrane protein</topology>
    </subcellularLocation>
</comment>
<name>A0ABM4H3W6_ODOVR</name>
<feature type="transmembrane region" description="Helical" evidence="10">
    <location>
        <begin position="172"/>
        <end position="194"/>
    </location>
</feature>
<evidence type="ECO:0000256" key="1">
    <source>
        <dbReference type="ARBA" id="ARBA00004141"/>
    </source>
</evidence>
<feature type="region of interest" description="Disordered" evidence="11">
    <location>
        <begin position="106"/>
        <end position="145"/>
    </location>
</feature>
<reference evidence="12" key="1">
    <citation type="journal article" date="2022" name="J. Hered.">
        <title>A De Novo Chromosome-Level Genome Assembly of the White-Tailed Deer, Odocoileus Virginianus.</title>
        <authorList>
            <person name="London E.W."/>
            <person name="Roca A.L."/>
            <person name="Novakofski J.E."/>
            <person name="Mateus-Pinilla N.E."/>
        </authorList>
    </citation>
    <scope>NUCLEOTIDE SEQUENCE [LARGE SCALE GENOMIC DNA]</scope>
</reference>
<evidence type="ECO:0000256" key="10">
    <source>
        <dbReference type="RuleBase" id="RU361115"/>
    </source>
</evidence>
<feature type="compositionally biased region" description="Gly residues" evidence="11">
    <location>
        <begin position="1"/>
        <end position="11"/>
    </location>
</feature>
<proteinExistence type="inferred from homology"/>
<accession>A0ABM4H3W6</accession>
<keyword evidence="12" id="KW-1185">Reference proteome</keyword>
<dbReference type="InterPro" id="IPR002076">
    <property type="entry name" value="ELO_fam"/>
</dbReference>
<feature type="transmembrane region" description="Helical" evidence="10">
    <location>
        <begin position="214"/>
        <end position="241"/>
    </location>
</feature>
<dbReference type="RefSeq" id="XP_070310264.1">
    <property type="nucleotide sequence ID" value="XM_070454163.1"/>
</dbReference>
<keyword evidence="3 10" id="KW-0808">Transferase</keyword>
<evidence type="ECO:0000313" key="13">
    <source>
        <dbReference type="RefSeq" id="XP_070310264.1"/>
    </source>
</evidence>
<keyword evidence="7 10" id="KW-0443">Lipid metabolism</keyword>
<feature type="region of interest" description="Disordered" evidence="11">
    <location>
        <begin position="1"/>
        <end position="32"/>
    </location>
</feature>
<keyword evidence="9 10" id="KW-0275">Fatty acid biosynthesis</keyword>
<dbReference type="GeneID" id="110130566"/>
<evidence type="ECO:0000313" key="12">
    <source>
        <dbReference type="Proteomes" id="UP001652640"/>
    </source>
</evidence>
<reference evidence="13" key="2">
    <citation type="submission" date="2025-08" db="UniProtKB">
        <authorList>
            <consortium name="RefSeq"/>
        </authorList>
    </citation>
    <scope>IDENTIFICATION</scope>
    <source>
        <tissue evidence="13">Tongue muscle</tissue>
    </source>
</reference>
<dbReference type="Pfam" id="PF01151">
    <property type="entry name" value="ELO"/>
    <property type="match status" value="2"/>
</dbReference>
<feature type="compositionally biased region" description="Polar residues" evidence="11">
    <location>
        <begin position="118"/>
        <end position="132"/>
    </location>
</feature>
<evidence type="ECO:0000256" key="6">
    <source>
        <dbReference type="ARBA" id="ARBA00022989"/>
    </source>
</evidence>
<protein>
    <recommendedName>
        <fullName evidence="10">Elongation of very long chain fatty acids protein</fullName>
        <ecNumber evidence="10">2.3.1.199</ecNumber>
    </recommendedName>
    <alternativeName>
        <fullName evidence="10">Very-long-chain 3-oxoacyl-CoA synthase</fullName>
    </alternativeName>
</protein>
<evidence type="ECO:0000256" key="3">
    <source>
        <dbReference type="ARBA" id="ARBA00022679"/>
    </source>
</evidence>
<keyword evidence="5 10" id="KW-0276">Fatty acid metabolism</keyword>
<evidence type="ECO:0000256" key="7">
    <source>
        <dbReference type="ARBA" id="ARBA00023098"/>
    </source>
</evidence>
<evidence type="ECO:0000256" key="9">
    <source>
        <dbReference type="ARBA" id="ARBA00023160"/>
    </source>
</evidence>
<keyword evidence="4 10" id="KW-0812">Transmembrane</keyword>
<dbReference type="PANTHER" id="PTHR11157">
    <property type="entry name" value="FATTY ACID ACYL TRANSFERASE-RELATED"/>
    <property type="match status" value="1"/>
</dbReference>
<dbReference type="PANTHER" id="PTHR11157:SF126">
    <property type="entry name" value="ELONGATION OF VERY LONG CHAIN FATTY ACIDS PROTEIN"/>
    <property type="match status" value="1"/>
</dbReference>
<keyword evidence="2 10" id="KW-0444">Lipid biosynthesis</keyword>
<evidence type="ECO:0000256" key="4">
    <source>
        <dbReference type="ARBA" id="ARBA00022692"/>
    </source>
</evidence>
<gene>
    <name evidence="13" type="primary">LOC110130566</name>
</gene>
<dbReference type="InterPro" id="IPR030457">
    <property type="entry name" value="ELO_CS"/>
</dbReference>
<comment type="caution">
    <text evidence="10">Lacks conserved residue(s) required for the propagation of feature annotation.</text>
</comment>